<organism evidence="4 5">
    <name type="scientific">Miscanthus lutarioriparius</name>
    <dbReference type="NCBI Taxonomy" id="422564"/>
    <lineage>
        <taxon>Eukaryota</taxon>
        <taxon>Viridiplantae</taxon>
        <taxon>Streptophyta</taxon>
        <taxon>Embryophyta</taxon>
        <taxon>Tracheophyta</taxon>
        <taxon>Spermatophyta</taxon>
        <taxon>Magnoliopsida</taxon>
        <taxon>Liliopsida</taxon>
        <taxon>Poales</taxon>
        <taxon>Poaceae</taxon>
        <taxon>PACMAD clade</taxon>
        <taxon>Panicoideae</taxon>
        <taxon>Andropogonodae</taxon>
        <taxon>Andropogoneae</taxon>
        <taxon>Saccharinae</taxon>
        <taxon>Miscanthus</taxon>
    </lineage>
</organism>
<dbReference type="FunFam" id="3.30.200.20:FF:000465">
    <property type="entry name" value="Cysteine-rich receptor-like protein kinase 6"/>
    <property type="match status" value="2"/>
</dbReference>
<comment type="caution">
    <text evidence="4">The sequence shown here is derived from an EMBL/GenBank/DDBJ whole genome shotgun (WGS) entry which is preliminary data.</text>
</comment>
<dbReference type="PROSITE" id="PS50011">
    <property type="entry name" value="PROTEIN_KINASE_DOM"/>
    <property type="match status" value="1"/>
</dbReference>
<feature type="binding site" evidence="1">
    <location>
        <position position="215"/>
    </location>
    <ligand>
        <name>ATP</name>
        <dbReference type="ChEBI" id="CHEBI:30616"/>
    </ligand>
</feature>
<dbReference type="SUPFAM" id="SSF56112">
    <property type="entry name" value="Protein kinase-like (PK-like)"/>
    <property type="match status" value="2"/>
</dbReference>
<feature type="domain" description="Protein kinase" evidence="3">
    <location>
        <begin position="46"/>
        <end position="319"/>
    </location>
</feature>
<dbReference type="InterPro" id="IPR000719">
    <property type="entry name" value="Prot_kinase_dom"/>
</dbReference>
<dbReference type="EMBL" id="CAJGYO010000009">
    <property type="protein sequence ID" value="CAD6254123.1"/>
    <property type="molecule type" value="Genomic_DNA"/>
</dbReference>
<evidence type="ECO:0000259" key="3">
    <source>
        <dbReference type="PROSITE" id="PS50011"/>
    </source>
</evidence>
<reference evidence="4" key="1">
    <citation type="submission" date="2020-10" db="EMBL/GenBank/DDBJ databases">
        <authorList>
            <person name="Han B."/>
            <person name="Lu T."/>
            <person name="Zhao Q."/>
            <person name="Huang X."/>
            <person name="Zhao Y."/>
        </authorList>
    </citation>
    <scope>NUCLEOTIDE SEQUENCE</scope>
</reference>
<gene>
    <name evidence="4" type="ORF">NCGR_LOCUS37731</name>
</gene>
<feature type="binding site" evidence="1">
    <location>
        <position position="75"/>
    </location>
    <ligand>
        <name>ATP</name>
        <dbReference type="ChEBI" id="CHEBI:30616"/>
    </ligand>
</feature>
<dbReference type="AlphaFoldDB" id="A0A811Q4V2"/>
<dbReference type="Proteomes" id="UP000604825">
    <property type="component" value="Unassembled WGS sequence"/>
</dbReference>
<dbReference type="InterPro" id="IPR001245">
    <property type="entry name" value="Ser-Thr/Tyr_kinase_cat_dom"/>
</dbReference>
<keyword evidence="5" id="KW-1185">Reference proteome</keyword>
<dbReference type="PROSITE" id="PS00107">
    <property type="entry name" value="PROTEIN_KINASE_ATP"/>
    <property type="match status" value="2"/>
</dbReference>
<dbReference type="PANTHER" id="PTHR45707">
    <property type="entry name" value="C2 CALCIUM/LIPID-BINDING PLANT PHOSPHORIBOSYLTRANSFERASE FAMILY PROTEIN"/>
    <property type="match status" value="1"/>
</dbReference>
<keyword evidence="1" id="KW-0547">Nucleotide-binding</keyword>
<dbReference type="GO" id="GO:0004672">
    <property type="term" value="F:protein kinase activity"/>
    <property type="evidence" value="ECO:0007669"/>
    <property type="project" value="InterPro"/>
</dbReference>
<evidence type="ECO:0000256" key="1">
    <source>
        <dbReference type="PROSITE-ProRule" id="PRU10141"/>
    </source>
</evidence>
<evidence type="ECO:0000313" key="5">
    <source>
        <dbReference type="Proteomes" id="UP000604825"/>
    </source>
</evidence>
<keyword evidence="2" id="KW-0472">Membrane</keyword>
<protein>
    <recommendedName>
        <fullName evidence="3">Protein kinase domain-containing protein</fullName>
    </recommendedName>
</protein>
<accession>A0A811Q4V2</accession>
<keyword evidence="1" id="KW-0067">ATP-binding</keyword>
<dbReference type="GO" id="GO:0005524">
    <property type="term" value="F:ATP binding"/>
    <property type="evidence" value="ECO:0007669"/>
    <property type="project" value="UniProtKB-UniRule"/>
</dbReference>
<dbReference type="Pfam" id="PF07714">
    <property type="entry name" value="PK_Tyr_Ser-Thr"/>
    <property type="match status" value="1"/>
</dbReference>
<feature type="transmembrane region" description="Helical" evidence="2">
    <location>
        <begin position="287"/>
        <end position="305"/>
    </location>
</feature>
<dbReference type="Gene3D" id="3.30.200.20">
    <property type="entry name" value="Phosphorylase Kinase, domain 1"/>
    <property type="match status" value="2"/>
</dbReference>
<dbReference type="InterPro" id="IPR011009">
    <property type="entry name" value="Kinase-like_dom_sf"/>
</dbReference>
<dbReference type="InterPro" id="IPR017441">
    <property type="entry name" value="Protein_kinase_ATP_BS"/>
</dbReference>
<sequence>MGLFLYSWGMKGDSSRQSSLNDNSQISSAFPREPKLEFLKNITKDFSSEREVGHGAFGVVYKGILQSGQLVAVKKLVRTSGVHDRRFQNEAGNLQTLEHRNIVKLLGSCYQVEKKLVERNGRHFLSDVPEKFLCYEYLSNGSLDKYIYEISHEASIHKFMEKKLQLITEFPREPKLHFVEEITGNFANEREIGKGSFGVVYKGMLQNGEVIAVKKLLVVPQINLDKQFKNEVFSLIDLNHRNIVKLIGYCYEIHKKLVESHGRYVFADTQERILCYEYLPRGSLDKYIYGILLYLILSLILVELAEVLNRTLNGVIDAL</sequence>
<name>A0A811Q4V2_9POAL</name>
<evidence type="ECO:0000256" key="2">
    <source>
        <dbReference type="SAM" id="Phobius"/>
    </source>
</evidence>
<dbReference type="Pfam" id="PF00069">
    <property type="entry name" value="Pkinase"/>
    <property type="match status" value="1"/>
</dbReference>
<dbReference type="OrthoDB" id="1748533at2759"/>
<proteinExistence type="predicted"/>
<evidence type="ECO:0000313" key="4">
    <source>
        <dbReference type="EMBL" id="CAD6254123.1"/>
    </source>
</evidence>
<keyword evidence="2" id="KW-1133">Transmembrane helix</keyword>
<keyword evidence="2" id="KW-0812">Transmembrane</keyword>